<evidence type="ECO:0000256" key="10">
    <source>
        <dbReference type="RuleBase" id="RU003835"/>
    </source>
</evidence>
<evidence type="ECO:0000256" key="7">
    <source>
        <dbReference type="ARBA" id="ARBA00022840"/>
    </source>
</evidence>
<dbReference type="InterPro" id="IPR023865">
    <property type="entry name" value="Aliphatic_acid_kinase_CS"/>
</dbReference>
<keyword evidence="7 9" id="KW-0067">ATP-binding</keyword>
<dbReference type="EMBL" id="CP072943">
    <property type="protein sequence ID" value="QTX32704.1"/>
    <property type="molecule type" value="Genomic_DNA"/>
</dbReference>
<name>A0A9Q7AGH4_9BACT</name>
<dbReference type="InterPro" id="IPR000890">
    <property type="entry name" value="Aliphatic_acid_kin_short-chain"/>
</dbReference>
<evidence type="ECO:0000256" key="8">
    <source>
        <dbReference type="ARBA" id="ARBA00048596"/>
    </source>
</evidence>
<comment type="subcellular location">
    <subcellularLocation>
        <location evidence="1 9">Cytoplasm</location>
    </subcellularLocation>
</comment>
<dbReference type="RefSeq" id="WP_274373955.1">
    <property type="nucleotide sequence ID" value="NZ_CP072943.1"/>
</dbReference>
<dbReference type="InterPro" id="IPR011245">
    <property type="entry name" value="Butyrate_kin"/>
</dbReference>
<evidence type="ECO:0000313" key="12">
    <source>
        <dbReference type="Proteomes" id="UP000671879"/>
    </source>
</evidence>
<evidence type="ECO:0000256" key="6">
    <source>
        <dbReference type="ARBA" id="ARBA00022777"/>
    </source>
</evidence>
<evidence type="ECO:0000256" key="2">
    <source>
        <dbReference type="ARBA" id="ARBA00008748"/>
    </source>
</evidence>
<evidence type="ECO:0000256" key="1">
    <source>
        <dbReference type="ARBA" id="ARBA00004496"/>
    </source>
</evidence>
<evidence type="ECO:0000256" key="9">
    <source>
        <dbReference type="HAMAP-Rule" id="MF_00542"/>
    </source>
</evidence>
<reference evidence="12" key="1">
    <citation type="submission" date="2021-04" db="EMBL/GenBank/DDBJ databases">
        <title>A novel Synergistetes isolate from a pyrite-forming mixed culture.</title>
        <authorList>
            <person name="Bunk B."/>
            <person name="Sproer C."/>
            <person name="Spring S."/>
            <person name="Pester M."/>
        </authorList>
    </citation>
    <scope>NUCLEOTIDE SEQUENCE [LARGE SCALE GENOMIC DNA]</scope>
    <source>
        <strain evidence="12">J.5.4.2-T.3.5.2</strain>
    </source>
</reference>
<dbReference type="Proteomes" id="UP000671879">
    <property type="component" value="Chromosome"/>
</dbReference>
<dbReference type="Pfam" id="PF00871">
    <property type="entry name" value="Acetate_kinase"/>
    <property type="match status" value="1"/>
</dbReference>
<evidence type="ECO:0000256" key="3">
    <source>
        <dbReference type="ARBA" id="ARBA00022490"/>
    </source>
</evidence>
<evidence type="ECO:0000313" key="11">
    <source>
        <dbReference type="EMBL" id="QTX32704.1"/>
    </source>
</evidence>
<dbReference type="PANTHER" id="PTHR21060:SF20">
    <property type="entry name" value="BUTYRATE KINASE 1-RELATED"/>
    <property type="match status" value="1"/>
</dbReference>
<evidence type="ECO:0000256" key="4">
    <source>
        <dbReference type="ARBA" id="ARBA00022679"/>
    </source>
</evidence>
<keyword evidence="6 9" id="KW-0418">Kinase</keyword>
<gene>
    <name evidence="9 11" type="primary">buk</name>
    <name evidence="11" type="ORF">KAR29_01830</name>
</gene>
<dbReference type="PIRSF" id="PIRSF036458">
    <property type="entry name" value="Butyrate_kin"/>
    <property type="match status" value="1"/>
</dbReference>
<dbReference type="GO" id="GO:0008776">
    <property type="term" value="F:acetate kinase activity"/>
    <property type="evidence" value="ECO:0007669"/>
    <property type="project" value="TreeGrafter"/>
</dbReference>
<organism evidence="11 12">
    <name type="scientific">Aminithiophilus ramosus</name>
    <dbReference type="NCBI Taxonomy" id="3029084"/>
    <lineage>
        <taxon>Bacteria</taxon>
        <taxon>Thermotogati</taxon>
        <taxon>Synergistota</taxon>
        <taxon>Synergistia</taxon>
        <taxon>Synergistales</taxon>
        <taxon>Aminithiophilaceae</taxon>
        <taxon>Aminithiophilus</taxon>
    </lineage>
</organism>
<dbReference type="InterPro" id="IPR043129">
    <property type="entry name" value="ATPase_NBD"/>
</dbReference>
<dbReference type="PANTHER" id="PTHR21060">
    <property type="entry name" value="ACETATE KINASE"/>
    <property type="match status" value="1"/>
</dbReference>
<dbReference type="CDD" id="cd24011">
    <property type="entry name" value="ASKHA_NBD_BK"/>
    <property type="match status" value="1"/>
</dbReference>
<dbReference type="AlphaFoldDB" id="A0A9Q7AGH4"/>
<protein>
    <recommendedName>
        <fullName evidence="9">Probable butyrate kinase</fullName>
        <shortName evidence="9">BK</shortName>
        <ecNumber evidence="9">2.7.2.7</ecNumber>
    </recommendedName>
    <alternativeName>
        <fullName evidence="9">Branched-chain carboxylic acid kinase</fullName>
    </alternativeName>
</protein>
<dbReference type="SUPFAM" id="SSF53067">
    <property type="entry name" value="Actin-like ATPase domain"/>
    <property type="match status" value="2"/>
</dbReference>
<keyword evidence="5 9" id="KW-0547">Nucleotide-binding</keyword>
<dbReference type="GO" id="GO:0005737">
    <property type="term" value="C:cytoplasm"/>
    <property type="evidence" value="ECO:0007669"/>
    <property type="project" value="UniProtKB-SubCell"/>
</dbReference>
<keyword evidence="4 9" id="KW-0808">Transferase</keyword>
<comment type="catalytic activity">
    <reaction evidence="8 9">
        <text>butanoate + ATP = butanoyl phosphate + ADP</text>
        <dbReference type="Rhea" id="RHEA:13585"/>
        <dbReference type="ChEBI" id="CHEBI:17968"/>
        <dbReference type="ChEBI" id="CHEBI:30616"/>
        <dbReference type="ChEBI" id="CHEBI:58079"/>
        <dbReference type="ChEBI" id="CHEBI:456216"/>
        <dbReference type="EC" id="2.7.2.7"/>
    </reaction>
</comment>
<evidence type="ECO:0000256" key="5">
    <source>
        <dbReference type="ARBA" id="ARBA00022741"/>
    </source>
</evidence>
<sequence length="367" mass="39697">MELKALLAVNPGSTGTKIAWFLGDRELWRENLLHGPDELAPFASVTDQFSFRLEAVEAAVRRRGSSLEELAAVVGRGGIVEAIPGGTYIVDDLLIEHLRRGRPWEHASNLGGLIARCLGDRLSVPAFIVDPVSVDEFEPEVRVTGLPELPKHSLVHALNVRATAKRAGRELGLDWRGVNFVIAHLGGGISVAAMKRGRIIDVNNANEFGPFSPNRAGTVPAGDLVRLCFSGRYSEKDMIDSLIRRGGLLAYCGSDDLRELRRRAADSDEATELVLRALAFQIAKEAGSMAAALGGDVEAVILTGGMAHDSHLRSDLTARLQWIAPVLAYPGEDEMAALAEGARAVLEGEEEARSYREAVERSRRLGL</sequence>
<dbReference type="GO" id="GO:0006083">
    <property type="term" value="P:acetate metabolic process"/>
    <property type="evidence" value="ECO:0007669"/>
    <property type="project" value="TreeGrafter"/>
</dbReference>
<dbReference type="PRINTS" id="PR00471">
    <property type="entry name" value="ACETATEKNASE"/>
</dbReference>
<dbReference type="KEGG" id="aram:KAR29_01830"/>
<keyword evidence="12" id="KW-1185">Reference proteome</keyword>
<dbReference type="HAMAP" id="MF_00542">
    <property type="entry name" value="Butyrate_kinase"/>
    <property type="match status" value="1"/>
</dbReference>
<dbReference type="PROSITE" id="PS01076">
    <property type="entry name" value="ACETATE_KINASE_2"/>
    <property type="match status" value="1"/>
</dbReference>
<dbReference type="GO" id="GO:0047761">
    <property type="term" value="F:butyrate kinase activity"/>
    <property type="evidence" value="ECO:0007669"/>
    <property type="project" value="UniProtKB-UniRule"/>
</dbReference>
<dbReference type="EC" id="2.7.2.7" evidence="9"/>
<dbReference type="NCBIfam" id="TIGR02707">
    <property type="entry name" value="butyr_kinase"/>
    <property type="match status" value="1"/>
</dbReference>
<keyword evidence="3 9" id="KW-0963">Cytoplasm</keyword>
<comment type="similarity">
    <text evidence="2 9 10">Belongs to the acetokinase family.</text>
</comment>
<accession>A0A9Q7AGH4</accession>
<dbReference type="NCBIfam" id="NF002834">
    <property type="entry name" value="PRK03011.1-5"/>
    <property type="match status" value="1"/>
</dbReference>
<proteinExistence type="inferred from homology"/>
<dbReference type="GO" id="GO:0005524">
    <property type="term" value="F:ATP binding"/>
    <property type="evidence" value="ECO:0007669"/>
    <property type="project" value="UniProtKB-KW"/>
</dbReference>
<dbReference type="Gene3D" id="3.30.420.40">
    <property type="match status" value="2"/>
</dbReference>